<gene>
    <name evidence="3" type="ORF">HAKA00212_LOCUS9522</name>
</gene>
<evidence type="ECO:0000259" key="2">
    <source>
        <dbReference type="Pfam" id="PF01593"/>
    </source>
</evidence>
<dbReference type="InterPro" id="IPR050464">
    <property type="entry name" value="Zeta_carotene_desat/Oxidored"/>
</dbReference>
<evidence type="ECO:0000256" key="1">
    <source>
        <dbReference type="SAM" id="SignalP"/>
    </source>
</evidence>
<feature type="signal peptide" evidence="1">
    <location>
        <begin position="1"/>
        <end position="23"/>
    </location>
</feature>
<dbReference type="AlphaFoldDB" id="A0A6V1Q092"/>
<sequence length="515" mass="55914">MKRRSLLLSLGTALTGCTREASALQGGWVGTHPERGHRLRGALPTAHGPVNPTGVLIIGAGIAGLACARALTRRGVDDIALLDLEDQAGGNSRGHRLASSPCPLGAHYLPVPSPDAREVLELLHELGLATQRLGRTEWDERHLCHSPQERLFFDGAWHEGLLPPADGAAGLAQYRRFAALVAEAQRDLGFAMPTHRARWTPGHDRLDAQTFATWLDAQGLSDARLRWYFDYCCRDDFGADAATVSAWAGLHYFASRHGFHAPGDETAEREPVLTWPEGNGWLSARIAQPLRDRIHLGRTVLRVTEGRHGIEALAWNESTQAPERWAARAVVMATPLFVAARLLAQPPAALQALKQPHAPWLTANVLLRAPLLLRPGAPASWDNVRYGSVALGYVDARHQSLDPTPQAPLLTAYLALPQSRRAELLSEPWQHWAKLVLDDLAGTHPDLPAKVERIDLCRFGHAMSLPVPGLRGSAALTALNDARGRVVFAHSDLAGYSVFEEAYTAGVSAAGRLSL</sequence>
<feature type="domain" description="Amine oxidase" evidence="2">
    <location>
        <begin position="62"/>
        <end position="513"/>
    </location>
</feature>
<dbReference type="PROSITE" id="PS51257">
    <property type="entry name" value="PROKAR_LIPOPROTEIN"/>
    <property type="match status" value="1"/>
</dbReference>
<keyword evidence="1" id="KW-0732">Signal</keyword>
<dbReference type="SUPFAM" id="SSF51905">
    <property type="entry name" value="FAD/NAD(P)-binding domain"/>
    <property type="match status" value="1"/>
</dbReference>
<evidence type="ECO:0000313" key="3">
    <source>
        <dbReference type="EMBL" id="CAE0630825.1"/>
    </source>
</evidence>
<dbReference type="Pfam" id="PF01593">
    <property type="entry name" value="Amino_oxidase"/>
    <property type="match status" value="1"/>
</dbReference>
<reference evidence="3" key="1">
    <citation type="submission" date="2021-01" db="EMBL/GenBank/DDBJ databases">
        <authorList>
            <person name="Corre E."/>
            <person name="Pelletier E."/>
            <person name="Niang G."/>
            <person name="Scheremetjew M."/>
            <person name="Finn R."/>
            <person name="Kale V."/>
            <person name="Holt S."/>
            <person name="Cochrane G."/>
            <person name="Meng A."/>
            <person name="Brown T."/>
            <person name="Cohen L."/>
        </authorList>
    </citation>
    <scope>NUCLEOTIDE SEQUENCE</scope>
    <source>
        <strain evidence="3">CCMP3107</strain>
    </source>
</reference>
<dbReference type="PANTHER" id="PTHR42923">
    <property type="entry name" value="PROTOPORPHYRINOGEN OXIDASE"/>
    <property type="match status" value="1"/>
</dbReference>
<dbReference type="GO" id="GO:0016491">
    <property type="term" value="F:oxidoreductase activity"/>
    <property type="evidence" value="ECO:0007669"/>
    <property type="project" value="InterPro"/>
</dbReference>
<accession>A0A6V1Q092</accession>
<organism evidence="3">
    <name type="scientific">Heterosigma akashiwo</name>
    <name type="common">Chromophytic alga</name>
    <name type="synonym">Heterosigma carterae</name>
    <dbReference type="NCBI Taxonomy" id="2829"/>
    <lineage>
        <taxon>Eukaryota</taxon>
        <taxon>Sar</taxon>
        <taxon>Stramenopiles</taxon>
        <taxon>Ochrophyta</taxon>
        <taxon>Raphidophyceae</taxon>
        <taxon>Chattonellales</taxon>
        <taxon>Chattonellaceae</taxon>
        <taxon>Heterosigma</taxon>
    </lineage>
</organism>
<name>A0A6V1Q092_HETAK</name>
<feature type="chain" id="PRO_5030160778" description="Amine oxidase domain-containing protein" evidence="1">
    <location>
        <begin position="24"/>
        <end position="515"/>
    </location>
</feature>
<protein>
    <recommendedName>
        <fullName evidence="2">Amine oxidase domain-containing protein</fullName>
    </recommendedName>
</protein>
<dbReference type="InterPro" id="IPR002937">
    <property type="entry name" value="Amino_oxidase"/>
</dbReference>
<proteinExistence type="predicted"/>
<dbReference type="EMBL" id="HBIU01020412">
    <property type="protein sequence ID" value="CAE0630825.1"/>
    <property type="molecule type" value="Transcribed_RNA"/>
</dbReference>
<dbReference type="Gene3D" id="3.50.50.60">
    <property type="entry name" value="FAD/NAD(P)-binding domain"/>
    <property type="match status" value="1"/>
</dbReference>
<dbReference type="InterPro" id="IPR036188">
    <property type="entry name" value="FAD/NAD-bd_sf"/>
</dbReference>